<dbReference type="Proteomes" id="UP000030745">
    <property type="component" value="Unassembled WGS sequence"/>
</dbReference>
<reference evidence="1 2" key="1">
    <citation type="journal article" date="2013" name="PLoS Genet.">
        <title>Distinctive expansion of potential virulence genes in the genome of the oomycete fish pathogen Saprolegnia parasitica.</title>
        <authorList>
            <person name="Jiang R.H."/>
            <person name="de Bruijn I."/>
            <person name="Haas B.J."/>
            <person name="Belmonte R."/>
            <person name="Lobach L."/>
            <person name="Christie J."/>
            <person name="van den Ackerveken G."/>
            <person name="Bottin A."/>
            <person name="Bulone V."/>
            <person name="Diaz-Moreno S.M."/>
            <person name="Dumas B."/>
            <person name="Fan L."/>
            <person name="Gaulin E."/>
            <person name="Govers F."/>
            <person name="Grenville-Briggs L.J."/>
            <person name="Horner N.R."/>
            <person name="Levin J.Z."/>
            <person name="Mammella M."/>
            <person name="Meijer H.J."/>
            <person name="Morris P."/>
            <person name="Nusbaum C."/>
            <person name="Oome S."/>
            <person name="Phillips A.J."/>
            <person name="van Rooyen D."/>
            <person name="Rzeszutek E."/>
            <person name="Saraiva M."/>
            <person name="Secombes C.J."/>
            <person name="Seidl M.F."/>
            <person name="Snel B."/>
            <person name="Stassen J.H."/>
            <person name="Sykes S."/>
            <person name="Tripathy S."/>
            <person name="van den Berg H."/>
            <person name="Vega-Arreguin J.C."/>
            <person name="Wawra S."/>
            <person name="Young S.K."/>
            <person name="Zeng Q."/>
            <person name="Dieguez-Uribeondo J."/>
            <person name="Russ C."/>
            <person name="Tyler B.M."/>
            <person name="van West P."/>
        </authorList>
    </citation>
    <scope>NUCLEOTIDE SEQUENCE [LARGE SCALE GENOMIC DNA]</scope>
    <source>
        <strain evidence="1 2">CBS 223.65</strain>
    </source>
</reference>
<dbReference type="VEuPathDB" id="FungiDB:SPRG_01281"/>
<accession>A0A067D4Q8</accession>
<organism evidence="1 2">
    <name type="scientific">Saprolegnia parasitica (strain CBS 223.65)</name>
    <dbReference type="NCBI Taxonomy" id="695850"/>
    <lineage>
        <taxon>Eukaryota</taxon>
        <taxon>Sar</taxon>
        <taxon>Stramenopiles</taxon>
        <taxon>Oomycota</taxon>
        <taxon>Saprolegniomycetes</taxon>
        <taxon>Saprolegniales</taxon>
        <taxon>Saprolegniaceae</taxon>
        <taxon>Saprolegnia</taxon>
    </lineage>
</organism>
<keyword evidence="2" id="KW-1185">Reference proteome</keyword>
<name>A0A067D4Q8_SAPPC</name>
<dbReference type="KEGG" id="spar:SPRG_01281"/>
<feature type="non-terminal residue" evidence="1">
    <location>
        <position position="1"/>
    </location>
</feature>
<evidence type="ECO:0000313" key="2">
    <source>
        <dbReference type="Proteomes" id="UP000030745"/>
    </source>
</evidence>
<proteinExistence type="predicted"/>
<sequence>VVGAHSLAEHYPYVLVAVIRRVSSRHGFRCKVPVNNAYTVPLLRSPSRHLLSHDCMSGTWLRDVVPSLDASLNTLRDDPWCARYLVPRTTPSHDH</sequence>
<dbReference type="RefSeq" id="XP_012194893.1">
    <property type="nucleotide sequence ID" value="XM_012339503.1"/>
</dbReference>
<dbReference type="GeneID" id="24123879"/>
<evidence type="ECO:0000313" key="1">
    <source>
        <dbReference type="EMBL" id="KDO34007.1"/>
    </source>
</evidence>
<dbReference type="AlphaFoldDB" id="A0A067D4Q8"/>
<dbReference type="EMBL" id="KK583191">
    <property type="protein sequence ID" value="KDO34007.1"/>
    <property type="molecule type" value="Genomic_DNA"/>
</dbReference>
<protein>
    <submittedName>
        <fullName evidence="1">Uncharacterized protein</fullName>
    </submittedName>
</protein>
<gene>
    <name evidence="1" type="ORF">SPRG_01281</name>
</gene>